<gene>
    <name evidence="2" type="ORF">BAMA_04470</name>
</gene>
<accession>A0A073JU13</accession>
<evidence type="ECO:0000313" key="2">
    <source>
        <dbReference type="EMBL" id="KEK18529.1"/>
    </source>
</evidence>
<dbReference type="InterPro" id="IPR001296">
    <property type="entry name" value="Glyco_trans_1"/>
</dbReference>
<dbReference type="OrthoDB" id="9806653at2"/>
<protein>
    <recommendedName>
        <fullName evidence="1">Glycosyl transferase family 1 domain-containing protein</fullName>
    </recommendedName>
</protein>
<dbReference type="Proteomes" id="UP000027822">
    <property type="component" value="Unassembled WGS sequence"/>
</dbReference>
<keyword evidence="3" id="KW-1185">Reference proteome</keyword>
<feature type="domain" description="Glycosyl transferase family 1" evidence="1">
    <location>
        <begin position="173"/>
        <end position="335"/>
    </location>
</feature>
<comment type="caution">
    <text evidence="2">The sequence shown here is derived from an EMBL/GenBank/DDBJ whole genome shotgun (WGS) entry which is preliminary data.</text>
</comment>
<evidence type="ECO:0000313" key="3">
    <source>
        <dbReference type="Proteomes" id="UP000027822"/>
    </source>
</evidence>
<dbReference type="GO" id="GO:0016757">
    <property type="term" value="F:glycosyltransferase activity"/>
    <property type="evidence" value="ECO:0007669"/>
    <property type="project" value="InterPro"/>
</dbReference>
<dbReference type="SUPFAM" id="SSF53756">
    <property type="entry name" value="UDP-Glycosyltransferase/glycogen phosphorylase"/>
    <property type="match status" value="1"/>
</dbReference>
<dbReference type="CDD" id="cd03801">
    <property type="entry name" value="GT4_PimA-like"/>
    <property type="match status" value="1"/>
</dbReference>
<dbReference type="EMBL" id="JOTN01000013">
    <property type="protein sequence ID" value="KEK18529.1"/>
    <property type="molecule type" value="Genomic_DNA"/>
</dbReference>
<dbReference type="RefSeq" id="WP_034640538.1">
    <property type="nucleotide sequence ID" value="NZ_JOTN01000013.1"/>
</dbReference>
<dbReference type="InterPro" id="IPR050194">
    <property type="entry name" value="Glycosyltransferase_grp1"/>
</dbReference>
<dbReference type="Gene3D" id="3.40.50.2000">
    <property type="entry name" value="Glycogen Phosphorylase B"/>
    <property type="match status" value="2"/>
</dbReference>
<proteinExistence type="predicted"/>
<evidence type="ECO:0000259" key="1">
    <source>
        <dbReference type="Pfam" id="PF00534"/>
    </source>
</evidence>
<name>A0A073JU13_9BACI</name>
<organism evidence="2 3">
    <name type="scientific">Bacillus manliponensis</name>
    <dbReference type="NCBI Taxonomy" id="574376"/>
    <lineage>
        <taxon>Bacteria</taxon>
        <taxon>Bacillati</taxon>
        <taxon>Bacillota</taxon>
        <taxon>Bacilli</taxon>
        <taxon>Bacillales</taxon>
        <taxon>Bacillaceae</taxon>
        <taxon>Bacillus</taxon>
        <taxon>Bacillus cereus group</taxon>
    </lineage>
</organism>
<dbReference type="STRING" id="574376.BAMA_04470"/>
<reference evidence="2 3" key="1">
    <citation type="submission" date="2014-06" db="EMBL/GenBank/DDBJ databases">
        <title>Draft genome sequence of Bacillus manliponensis JCM 15802 (MCCC 1A00708).</title>
        <authorList>
            <person name="Lai Q."/>
            <person name="Liu Y."/>
            <person name="Shao Z."/>
        </authorList>
    </citation>
    <scope>NUCLEOTIDE SEQUENCE [LARGE SCALE GENOMIC DNA]</scope>
    <source>
        <strain evidence="2 3">JCM 15802</strain>
    </source>
</reference>
<dbReference type="eggNOG" id="COG0438">
    <property type="taxonomic scope" value="Bacteria"/>
</dbReference>
<dbReference type="Pfam" id="PF00534">
    <property type="entry name" value="Glycos_transf_1"/>
    <property type="match status" value="1"/>
</dbReference>
<sequence length="365" mass="41571">MKKVLILFRSSHPLLSGADNMAIYTARYLARFSEFEITLVQKSEAHSEKYVCQDQMVKRIFIPACSFSETYLPLLNELQPDIVHLIDLVDEEFCDMALILAKDFPLVLTPATDVSLWGNEKKGFDLCRLAQKIITLTSHEENNIIEKVGRDCITRITRVPQAPILSDSIGFDFRDRYNIRKDDPIVLFLGRKLKSKGYHILLESSKHVKKKYPNSKFVFIGPHQLDSRDIFSGYINDEAIIDLEQVSEVEKLSALRACNLLCLPSTADVFPLTFLEAWACKKPIISASFSGVEQIIQHRFDGLITEATVYGISDNIEFLLEHKQTARKYGENGHEKVINHYSWEKVAETMASIYGEVTKKEGTTL</sequence>
<dbReference type="AlphaFoldDB" id="A0A073JU13"/>
<dbReference type="PANTHER" id="PTHR45947">
    <property type="entry name" value="SULFOQUINOVOSYL TRANSFERASE SQD2"/>
    <property type="match status" value="1"/>
</dbReference>
<dbReference type="PANTHER" id="PTHR45947:SF3">
    <property type="entry name" value="SULFOQUINOVOSYL TRANSFERASE SQD2"/>
    <property type="match status" value="1"/>
</dbReference>